<dbReference type="PANTHER" id="PTHR44846">
    <property type="entry name" value="MANNOSYL-D-GLYCERATE TRANSPORT/METABOLISM SYSTEM REPRESSOR MNGR-RELATED"/>
    <property type="match status" value="1"/>
</dbReference>
<dbReference type="Gene3D" id="1.10.10.10">
    <property type="entry name" value="Winged helix-like DNA-binding domain superfamily/Winged helix DNA-binding domain"/>
    <property type="match status" value="1"/>
</dbReference>
<gene>
    <name evidence="4" type="ORF">EK398_13155</name>
</gene>
<dbReference type="SUPFAM" id="SSF46785">
    <property type="entry name" value="Winged helix' DNA-binding domain"/>
    <property type="match status" value="1"/>
</dbReference>
<dbReference type="GO" id="GO:0045892">
    <property type="term" value="P:negative regulation of DNA-templated transcription"/>
    <property type="evidence" value="ECO:0007669"/>
    <property type="project" value="TreeGrafter"/>
</dbReference>
<dbReference type="CDD" id="cd07377">
    <property type="entry name" value="WHTH_GntR"/>
    <property type="match status" value="1"/>
</dbReference>
<reference evidence="4 5" key="1">
    <citation type="submission" date="2018-12" db="EMBL/GenBank/DDBJ databases">
        <title>A novel vanA-carrying plasmid in a clinical isolate of Enterococcus avium.</title>
        <authorList>
            <person name="Bernasconi O.J."/>
            <person name="Luzzaro F."/>
            <person name="Endimiani A."/>
        </authorList>
    </citation>
    <scope>NUCLEOTIDE SEQUENCE [LARGE SCALE GENOMIC DNA]</scope>
    <source>
        <strain evidence="4 5">LC0559/18</strain>
    </source>
</reference>
<dbReference type="InterPro" id="IPR036390">
    <property type="entry name" value="WH_DNA-bd_sf"/>
</dbReference>
<dbReference type="InterPro" id="IPR011663">
    <property type="entry name" value="UTRA"/>
</dbReference>
<proteinExistence type="predicted"/>
<dbReference type="AlphaFoldDB" id="A0A437UQ15"/>
<evidence type="ECO:0000313" key="4">
    <source>
        <dbReference type="EMBL" id="RVU95715.1"/>
    </source>
</evidence>
<dbReference type="Pfam" id="PF00392">
    <property type="entry name" value="GntR"/>
    <property type="match status" value="1"/>
</dbReference>
<dbReference type="InterPro" id="IPR050679">
    <property type="entry name" value="Bact_HTH_transcr_reg"/>
</dbReference>
<dbReference type="GO" id="GO:0003677">
    <property type="term" value="F:DNA binding"/>
    <property type="evidence" value="ECO:0007669"/>
    <property type="project" value="UniProtKB-KW"/>
</dbReference>
<evidence type="ECO:0000256" key="1">
    <source>
        <dbReference type="ARBA" id="ARBA00023015"/>
    </source>
</evidence>
<evidence type="ECO:0000256" key="3">
    <source>
        <dbReference type="ARBA" id="ARBA00023163"/>
    </source>
</evidence>
<dbReference type="PRINTS" id="PR00035">
    <property type="entry name" value="HTHGNTR"/>
</dbReference>
<keyword evidence="1" id="KW-0805">Transcription regulation</keyword>
<dbReference type="GO" id="GO:0003700">
    <property type="term" value="F:DNA-binding transcription factor activity"/>
    <property type="evidence" value="ECO:0007669"/>
    <property type="project" value="InterPro"/>
</dbReference>
<name>A0A437UQ15_ENTAV</name>
<comment type="caution">
    <text evidence="4">The sequence shown here is derived from an EMBL/GenBank/DDBJ whole genome shotgun (WGS) entry which is preliminary data.</text>
</comment>
<dbReference type="InterPro" id="IPR000524">
    <property type="entry name" value="Tscrpt_reg_HTH_GntR"/>
</dbReference>
<dbReference type="InterPro" id="IPR036388">
    <property type="entry name" value="WH-like_DNA-bd_sf"/>
</dbReference>
<dbReference type="RefSeq" id="WP_016179255.1">
    <property type="nucleotide sequence ID" value="NZ_CAAKNX010000017.1"/>
</dbReference>
<accession>A0A437UQ15</accession>
<dbReference type="Gene3D" id="3.40.1410.10">
    <property type="entry name" value="Chorismate lyase-like"/>
    <property type="match status" value="1"/>
</dbReference>
<dbReference type="EMBL" id="RYZS01000001">
    <property type="protein sequence ID" value="RVU95715.1"/>
    <property type="molecule type" value="Genomic_DNA"/>
</dbReference>
<protein>
    <submittedName>
        <fullName evidence="4">GntR family transcriptional regulator</fullName>
    </submittedName>
</protein>
<keyword evidence="3" id="KW-0804">Transcription</keyword>
<sequence>MGKFLYQKAREEIISLIQDGDIKPSEKIMPERELSELLGYNRMTIKKAINSLVAEGVLMKKRGAGTFLLGTDNSNKFDIGDEAPISLSQGIKVKGMISSSFVESFKIIYDTPELMTIFGDYFEFFELIRVREADSEAVSIQKAYFPFRLFKDAHRYDFSQFSLYDYMEYKNKRPIIFKKRFFARRVEKNMNLEKIGARAGEYVLCIEYLGYTEQNELVEYTQSFFDSNKVNLAIEIPR</sequence>
<dbReference type="PANTHER" id="PTHR44846:SF1">
    <property type="entry name" value="MANNOSYL-D-GLYCERATE TRANSPORT_METABOLISM SYSTEM REPRESSOR MNGR-RELATED"/>
    <property type="match status" value="1"/>
</dbReference>
<dbReference type="Pfam" id="PF07702">
    <property type="entry name" value="UTRA"/>
    <property type="match status" value="1"/>
</dbReference>
<dbReference type="SMART" id="SM00866">
    <property type="entry name" value="UTRA"/>
    <property type="match status" value="1"/>
</dbReference>
<dbReference type="PROSITE" id="PS50949">
    <property type="entry name" value="HTH_GNTR"/>
    <property type="match status" value="1"/>
</dbReference>
<dbReference type="SUPFAM" id="SSF64288">
    <property type="entry name" value="Chorismate lyase-like"/>
    <property type="match status" value="1"/>
</dbReference>
<evidence type="ECO:0000313" key="5">
    <source>
        <dbReference type="Proteomes" id="UP000288388"/>
    </source>
</evidence>
<dbReference type="Proteomes" id="UP000288388">
    <property type="component" value="Unassembled WGS sequence"/>
</dbReference>
<organism evidence="4 5">
    <name type="scientific">Enterococcus avium</name>
    <name type="common">Streptococcus avium</name>
    <dbReference type="NCBI Taxonomy" id="33945"/>
    <lineage>
        <taxon>Bacteria</taxon>
        <taxon>Bacillati</taxon>
        <taxon>Bacillota</taxon>
        <taxon>Bacilli</taxon>
        <taxon>Lactobacillales</taxon>
        <taxon>Enterococcaceae</taxon>
        <taxon>Enterococcus</taxon>
    </lineage>
</organism>
<keyword evidence="2" id="KW-0238">DNA-binding</keyword>
<dbReference type="SMART" id="SM00345">
    <property type="entry name" value="HTH_GNTR"/>
    <property type="match status" value="1"/>
</dbReference>
<dbReference type="InterPro" id="IPR028978">
    <property type="entry name" value="Chorismate_lyase_/UTRA_dom_sf"/>
</dbReference>
<evidence type="ECO:0000256" key="2">
    <source>
        <dbReference type="ARBA" id="ARBA00023125"/>
    </source>
</evidence>